<keyword evidence="4 20" id="KW-0808">Transferase</keyword>
<keyword evidence="9 20" id="KW-0012">Acyltransferase</keyword>
<dbReference type="NCBIfam" id="NF006829">
    <property type="entry name" value="PRK09352.1"/>
    <property type="match status" value="1"/>
</dbReference>
<evidence type="ECO:0000256" key="10">
    <source>
        <dbReference type="ARBA" id="ARBA00050479"/>
    </source>
</evidence>
<evidence type="ECO:0000256" key="6">
    <source>
        <dbReference type="ARBA" id="ARBA00023098"/>
    </source>
</evidence>
<comment type="domain">
    <text evidence="20">The last Arg residue of the ACP-binding site is essential for the weak association between ACP/AcpP and FabH.</text>
</comment>
<comment type="catalytic activity">
    <reaction evidence="13">
        <text>hexanoyl-CoA + malonyl-[ACP] + H(+) = 3-oxooctanoyl-[ACP] + CO2 + CoA</text>
        <dbReference type="Rhea" id="RHEA:42256"/>
        <dbReference type="Rhea" id="RHEA-COMP:9623"/>
        <dbReference type="Rhea" id="RHEA-COMP:9633"/>
        <dbReference type="ChEBI" id="CHEBI:15378"/>
        <dbReference type="ChEBI" id="CHEBI:16526"/>
        <dbReference type="ChEBI" id="CHEBI:57287"/>
        <dbReference type="ChEBI" id="CHEBI:62620"/>
        <dbReference type="ChEBI" id="CHEBI:78449"/>
        <dbReference type="ChEBI" id="CHEBI:78460"/>
    </reaction>
    <physiologicalReaction direction="left-to-right" evidence="13">
        <dbReference type="Rhea" id="RHEA:42257"/>
    </physiologicalReaction>
</comment>
<dbReference type="PANTHER" id="PTHR43091">
    <property type="entry name" value="3-OXOACYL-[ACYL-CARRIER-PROTEIN] SYNTHASE"/>
    <property type="match status" value="1"/>
</dbReference>
<evidence type="ECO:0000313" key="23">
    <source>
        <dbReference type="EMBL" id="GGJ95327.1"/>
    </source>
</evidence>
<organism evidence="23 24">
    <name type="scientific">Lentibacillus kapialis</name>
    <dbReference type="NCBI Taxonomy" id="340214"/>
    <lineage>
        <taxon>Bacteria</taxon>
        <taxon>Bacillati</taxon>
        <taxon>Bacillota</taxon>
        <taxon>Bacilli</taxon>
        <taxon>Bacillales</taxon>
        <taxon>Bacillaceae</taxon>
        <taxon>Lentibacillus</taxon>
    </lineage>
</organism>
<dbReference type="NCBIfam" id="TIGR00747">
    <property type="entry name" value="fabH"/>
    <property type="match status" value="1"/>
</dbReference>
<evidence type="ECO:0000256" key="19">
    <source>
        <dbReference type="ARBA" id="ARBA00056015"/>
    </source>
</evidence>
<dbReference type="CDD" id="cd00830">
    <property type="entry name" value="KAS_III"/>
    <property type="match status" value="1"/>
</dbReference>
<comment type="catalytic activity">
    <reaction evidence="14">
        <text>heptanoyl-CoA + malonyl-[ACP] + H(+) = 3-oxononanoyl-[ACP] + CO2 + CoA</text>
        <dbReference type="Rhea" id="RHEA:42260"/>
        <dbReference type="Rhea" id="RHEA-COMP:9623"/>
        <dbReference type="Rhea" id="RHEA-COMP:9944"/>
        <dbReference type="ChEBI" id="CHEBI:15378"/>
        <dbReference type="ChEBI" id="CHEBI:16526"/>
        <dbReference type="ChEBI" id="CHEBI:57287"/>
        <dbReference type="ChEBI" id="CHEBI:78449"/>
        <dbReference type="ChEBI" id="CHEBI:78811"/>
        <dbReference type="ChEBI" id="CHEBI:78826"/>
    </reaction>
    <physiologicalReaction direction="left-to-right" evidence="14">
        <dbReference type="Rhea" id="RHEA:42261"/>
    </physiologicalReaction>
</comment>
<feature type="active site" evidence="20">
    <location>
        <position position="268"/>
    </location>
</feature>
<dbReference type="SUPFAM" id="SSF53901">
    <property type="entry name" value="Thiolase-like"/>
    <property type="match status" value="1"/>
</dbReference>
<evidence type="ECO:0000256" key="17">
    <source>
        <dbReference type="ARBA" id="ARBA00052801"/>
    </source>
</evidence>
<accession>A0A917UXN2</accession>
<dbReference type="GO" id="GO:0006633">
    <property type="term" value="P:fatty acid biosynthetic process"/>
    <property type="evidence" value="ECO:0007669"/>
    <property type="project" value="UniProtKB-UniRule"/>
</dbReference>
<comment type="catalytic activity">
    <reaction evidence="18">
        <text>3-methylbutanoyl-CoA + malonyl-[ACP] + H(+) = 5-methyl-3-oxohexanoyl-[ACP] + CO2 + CoA</text>
        <dbReference type="Rhea" id="RHEA:42272"/>
        <dbReference type="Rhea" id="RHEA-COMP:9623"/>
        <dbReference type="Rhea" id="RHEA-COMP:9941"/>
        <dbReference type="ChEBI" id="CHEBI:15378"/>
        <dbReference type="ChEBI" id="CHEBI:16526"/>
        <dbReference type="ChEBI" id="CHEBI:57287"/>
        <dbReference type="ChEBI" id="CHEBI:57345"/>
        <dbReference type="ChEBI" id="CHEBI:78449"/>
        <dbReference type="ChEBI" id="CHEBI:78822"/>
        <dbReference type="EC" id="2.3.1.300"/>
    </reaction>
    <physiologicalReaction direction="left-to-right" evidence="18">
        <dbReference type="Rhea" id="RHEA:42273"/>
    </physiologicalReaction>
</comment>
<dbReference type="InterPro" id="IPR004655">
    <property type="entry name" value="FabH"/>
</dbReference>
<comment type="pathway">
    <text evidence="1 20">Lipid metabolism; fatty acid biosynthesis.</text>
</comment>
<evidence type="ECO:0000256" key="3">
    <source>
        <dbReference type="ARBA" id="ARBA00022516"/>
    </source>
</evidence>
<evidence type="ECO:0000256" key="9">
    <source>
        <dbReference type="ARBA" id="ARBA00023315"/>
    </source>
</evidence>
<dbReference type="InterPro" id="IPR013747">
    <property type="entry name" value="ACP_syn_III_C"/>
</dbReference>
<dbReference type="FunFam" id="3.40.47.10:FF:000004">
    <property type="entry name" value="3-oxoacyl-[acyl-carrier-protein] synthase 3"/>
    <property type="match status" value="1"/>
</dbReference>
<evidence type="ECO:0000256" key="8">
    <source>
        <dbReference type="ARBA" id="ARBA00023268"/>
    </source>
</evidence>
<comment type="catalytic activity">
    <reaction evidence="15">
        <text>(2S)-2-methylbutanoyl-CoA + malonyl-[ACP] + H(+) = (4S)-4-methyl-3-oxohexanoyl-[ACP] + CO2 + CoA</text>
        <dbReference type="Rhea" id="RHEA:42276"/>
        <dbReference type="Rhea" id="RHEA-COMP:9623"/>
        <dbReference type="Rhea" id="RHEA-COMP:17148"/>
        <dbReference type="ChEBI" id="CHEBI:15378"/>
        <dbReference type="ChEBI" id="CHEBI:16526"/>
        <dbReference type="ChEBI" id="CHEBI:57287"/>
        <dbReference type="ChEBI" id="CHEBI:78449"/>
        <dbReference type="ChEBI" id="CHEBI:88166"/>
        <dbReference type="ChEBI" id="CHEBI:167462"/>
        <dbReference type="EC" id="2.3.1.300"/>
    </reaction>
    <physiologicalReaction direction="left-to-right" evidence="15">
        <dbReference type="Rhea" id="RHEA:42277"/>
    </physiologicalReaction>
</comment>
<dbReference type="AlphaFoldDB" id="A0A917UXN2"/>
<keyword evidence="7 20" id="KW-0275">Fatty acid biosynthesis</keyword>
<comment type="function">
    <text evidence="19">Catalyzes the condensation reaction of fatty acid synthesis by the addition to an acyl acceptor of two carbons from malonyl-ACP. Catalyzes the first condensation reaction which initiates fatty acid synthesis and may therefore play a role in governing the total rate of fatty acid production. Possesses both acetoacetyl-ACP synthase and acetyl transacylase activities. Has some substrate specificity for branched chain acyl-CoA, determining the biosynthesis of branched-chain of fatty acids instead of straight-chain.</text>
</comment>
<sequence length="313" mass="33770">MGVGLLGTGHYVPSNVVTNKDLEKIVDTSDEWIRTRTGIEERRIVDDGADTSDMAFYAAQEALDKANIRAEDLDMILVATVTPDMPFPSVACLLQERLGARKVAAMDISAACSGFMYGVITAKQFIETNAYQNVLVVGVEKLSKITDWTDRNTCVLFGDGAGATVVGPVSEGKGILSFELGSDGSGEKDLYQDKESGYLAMNGREVFKFAVRQMPESSVNVVEKAGYNNEDVDYLIPHQANIRIMEAARERLGIAEDKMATSVKRYGNTSSASIPIALSEGVNSGKIKNNDLLVLVGFGGGLTWGAIALRWGH</sequence>
<dbReference type="Proteomes" id="UP000658382">
    <property type="component" value="Unassembled WGS sequence"/>
</dbReference>
<feature type="region of interest" description="ACP-binding" evidence="20">
    <location>
        <begin position="239"/>
        <end position="243"/>
    </location>
</feature>
<comment type="subcellular location">
    <subcellularLocation>
        <location evidence="20">Cytoplasm</location>
    </subcellularLocation>
</comment>
<feature type="domain" description="Beta-ketoacyl-[acyl-carrier-protein] synthase III N-terminal" evidence="22">
    <location>
        <begin position="106"/>
        <end position="184"/>
    </location>
</feature>
<comment type="catalytic activity">
    <reaction evidence="10">
        <text>pentanoyl-CoA + malonyl-[ACP] + H(+) = 3-oxoheptanoyl-[ACP] + CO2 + CoA</text>
        <dbReference type="Rhea" id="RHEA:42252"/>
        <dbReference type="Rhea" id="RHEA-COMP:9623"/>
        <dbReference type="Rhea" id="RHEA-COMP:9943"/>
        <dbReference type="ChEBI" id="CHEBI:15378"/>
        <dbReference type="ChEBI" id="CHEBI:16526"/>
        <dbReference type="ChEBI" id="CHEBI:57287"/>
        <dbReference type="ChEBI" id="CHEBI:57389"/>
        <dbReference type="ChEBI" id="CHEBI:78449"/>
        <dbReference type="ChEBI" id="CHEBI:78824"/>
    </reaction>
    <physiologicalReaction direction="left-to-right" evidence="10">
        <dbReference type="Rhea" id="RHEA:42253"/>
    </physiologicalReaction>
</comment>
<evidence type="ECO:0000256" key="2">
    <source>
        <dbReference type="ARBA" id="ARBA00008642"/>
    </source>
</evidence>
<evidence type="ECO:0000256" key="12">
    <source>
        <dbReference type="ARBA" id="ARBA00051096"/>
    </source>
</evidence>
<comment type="catalytic activity">
    <reaction evidence="12">
        <text>malonyl-[ACP] + acetyl-CoA + H(+) = 3-oxobutanoyl-[ACP] + CO2 + CoA</text>
        <dbReference type="Rhea" id="RHEA:12080"/>
        <dbReference type="Rhea" id="RHEA-COMP:9623"/>
        <dbReference type="Rhea" id="RHEA-COMP:9625"/>
        <dbReference type="ChEBI" id="CHEBI:15378"/>
        <dbReference type="ChEBI" id="CHEBI:16526"/>
        <dbReference type="ChEBI" id="CHEBI:57287"/>
        <dbReference type="ChEBI" id="CHEBI:57288"/>
        <dbReference type="ChEBI" id="CHEBI:78449"/>
        <dbReference type="ChEBI" id="CHEBI:78450"/>
        <dbReference type="EC" id="2.3.1.180"/>
    </reaction>
    <physiologicalReaction direction="left-to-right" evidence="12">
        <dbReference type="Rhea" id="RHEA:12081"/>
    </physiologicalReaction>
</comment>
<dbReference type="InterPro" id="IPR013751">
    <property type="entry name" value="ACP_syn_III_N"/>
</dbReference>
<evidence type="ECO:0000256" key="15">
    <source>
        <dbReference type="ARBA" id="ARBA00052407"/>
    </source>
</evidence>
<dbReference type="InterPro" id="IPR016039">
    <property type="entry name" value="Thiolase-like"/>
</dbReference>
<reference evidence="23" key="1">
    <citation type="journal article" date="2014" name="Int. J. Syst. Evol. Microbiol.">
        <title>Complete genome sequence of Corynebacterium casei LMG S-19264T (=DSM 44701T), isolated from a smear-ripened cheese.</title>
        <authorList>
            <consortium name="US DOE Joint Genome Institute (JGI-PGF)"/>
            <person name="Walter F."/>
            <person name="Albersmeier A."/>
            <person name="Kalinowski J."/>
            <person name="Ruckert C."/>
        </authorList>
    </citation>
    <scope>NUCLEOTIDE SEQUENCE</scope>
    <source>
        <strain evidence="23">JCM 12580</strain>
    </source>
</reference>
<reference evidence="23" key="2">
    <citation type="submission" date="2020-09" db="EMBL/GenBank/DDBJ databases">
        <authorList>
            <person name="Sun Q."/>
            <person name="Ohkuma M."/>
        </authorList>
    </citation>
    <scope>NUCLEOTIDE SEQUENCE</scope>
    <source>
        <strain evidence="23">JCM 12580</strain>
    </source>
</reference>
<feature type="domain" description="Beta-ketoacyl-[acyl-carrier-protein] synthase III C-terminal" evidence="21">
    <location>
        <begin position="223"/>
        <end position="311"/>
    </location>
</feature>
<comment type="function">
    <text evidence="20">Catalyzes the condensation reaction of fatty acid synthesis by the addition to an acyl acceptor of two carbons from malonyl-ACP. Catalyzes the first condensation reaction which initiates fatty acid synthesis and may therefore play a role in governing the total rate of fatty acid production. Possesses both acetoacetyl-ACP synthase and acetyl transacylase activities. Its substrate specificity determines the biosynthesis of branched-chain and/or straight-chain of fatty acids.</text>
</comment>
<protein>
    <recommendedName>
        <fullName evidence="20">Beta-ketoacyl-[acyl-carrier-protein] synthase III</fullName>
        <shortName evidence="20">Beta-ketoacyl-ACP synthase III</shortName>
        <shortName evidence="20">KAS III</shortName>
        <ecNumber evidence="20">2.3.1.180</ecNumber>
    </recommendedName>
    <alternativeName>
        <fullName evidence="20">3-oxoacyl-[acyl-carrier-protein] synthase 3</fullName>
    </alternativeName>
    <alternativeName>
        <fullName evidence="20">3-oxoacyl-[acyl-carrier-protein] synthase III</fullName>
    </alternativeName>
</protein>
<evidence type="ECO:0000256" key="1">
    <source>
        <dbReference type="ARBA" id="ARBA00005194"/>
    </source>
</evidence>
<evidence type="ECO:0000256" key="14">
    <source>
        <dbReference type="ARBA" id="ARBA00052279"/>
    </source>
</evidence>
<dbReference type="GO" id="GO:0005737">
    <property type="term" value="C:cytoplasm"/>
    <property type="evidence" value="ECO:0007669"/>
    <property type="project" value="UniProtKB-SubCell"/>
</dbReference>
<evidence type="ECO:0000256" key="20">
    <source>
        <dbReference type="HAMAP-Rule" id="MF_01815"/>
    </source>
</evidence>
<evidence type="ECO:0000313" key="24">
    <source>
        <dbReference type="Proteomes" id="UP000658382"/>
    </source>
</evidence>
<dbReference type="RefSeq" id="WP_188632701.1">
    <property type="nucleotide sequence ID" value="NZ_BMNQ01000020.1"/>
</dbReference>
<feature type="active site" evidence="20">
    <location>
        <position position="238"/>
    </location>
</feature>
<comment type="similarity">
    <text evidence="2 20">Belongs to the thiolase-like superfamily. FabH family.</text>
</comment>
<evidence type="ECO:0000256" key="18">
    <source>
        <dbReference type="ARBA" id="ARBA00052985"/>
    </source>
</evidence>
<evidence type="ECO:0000259" key="21">
    <source>
        <dbReference type="Pfam" id="PF08541"/>
    </source>
</evidence>
<evidence type="ECO:0000259" key="22">
    <source>
        <dbReference type="Pfam" id="PF08545"/>
    </source>
</evidence>
<dbReference type="Pfam" id="PF08545">
    <property type="entry name" value="ACP_syn_III"/>
    <property type="match status" value="1"/>
</dbReference>
<feature type="active site" evidence="20">
    <location>
        <position position="112"/>
    </location>
</feature>
<gene>
    <name evidence="23" type="primary">fabHA</name>
    <name evidence="20" type="synonym">fabH</name>
    <name evidence="23" type="ORF">GCM10007063_17310</name>
</gene>
<evidence type="ECO:0000256" key="5">
    <source>
        <dbReference type="ARBA" id="ARBA00022832"/>
    </source>
</evidence>
<keyword evidence="3 20" id="KW-0444">Lipid biosynthesis</keyword>
<dbReference type="GO" id="GO:0004315">
    <property type="term" value="F:3-oxoacyl-[acyl-carrier-protein] synthase activity"/>
    <property type="evidence" value="ECO:0007669"/>
    <property type="project" value="InterPro"/>
</dbReference>
<evidence type="ECO:0000256" key="11">
    <source>
        <dbReference type="ARBA" id="ARBA00050980"/>
    </source>
</evidence>
<proteinExistence type="inferred from homology"/>
<evidence type="ECO:0000256" key="16">
    <source>
        <dbReference type="ARBA" id="ARBA00052467"/>
    </source>
</evidence>
<evidence type="ECO:0000256" key="4">
    <source>
        <dbReference type="ARBA" id="ARBA00022679"/>
    </source>
</evidence>
<comment type="catalytic activity">
    <reaction evidence="16">
        <text>2-methylpropanoyl-CoA + malonyl-[ACP] + H(+) = 4-methyl-3-oxopentanoyl-[ACP] + CO2 + CoA</text>
        <dbReference type="Rhea" id="RHEA:42268"/>
        <dbReference type="Rhea" id="RHEA-COMP:9623"/>
        <dbReference type="Rhea" id="RHEA-COMP:9940"/>
        <dbReference type="ChEBI" id="CHEBI:15378"/>
        <dbReference type="ChEBI" id="CHEBI:16526"/>
        <dbReference type="ChEBI" id="CHEBI:57287"/>
        <dbReference type="ChEBI" id="CHEBI:57338"/>
        <dbReference type="ChEBI" id="CHEBI:78449"/>
        <dbReference type="ChEBI" id="CHEBI:78820"/>
        <dbReference type="EC" id="2.3.1.300"/>
    </reaction>
    <physiologicalReaction direction="left-to-right" evidence="16">
        <dbReference type="Rhea" id="RHEA:42269"/>
    </physiologicalReaction>
</comment>
<dbReference type="GO" id="GO:0033818">
    <property type="term" value="F:beta-ketoacyl-acyl-carrier-protein synthase III activity"/>
    <property type="evidence" value="ECO:0007669"/>
    <property type="project" value="UniProtKB-UniRule"/>
</dbReference>
<dbReference type="HAMAP" id="MF_01815">
    <property type="entry name" value="FabH"/>
    <property type="match status" value="1"/>
</dbReference>
<name>A0A917UXN2_9BACI</name>
<keyword evidence="8 20" id="KW-0511">Multifunctional enzyme</keyword>
<dbReference type="EC" id="2.3.1.180" evidence="20"/>
<comment type="catalytic activity">
    <reaction evidence="11">
        <text>malonyl-[ACP] + propanoyl-CoA + H(+) = 3-oxopentanoyl-[ACP] + CO2 + CoA</text>
        <dbReference type="Rhea" id="RHEA:42244"/>
        <dbReference type="Rhea" id="RHEA-COMP:9623"/>
        <dbReference type="Rhea" id="RHEA-COMP:9939"/>
        <dbReference type="ChEBI" id="CHEBI:15378"/>
        <dbReference type="ChEBI" id="CHEBI:16526"/>
        <dbReference type="ChEBI" id="CHEBI:57287"/>
        <dbReference type="ChEBI" id="CHEBI:57392"/>
        <dbReference type="ChEBI" id="CHEBI:78449"/>
        <dbReference type="ChEBI" id="CHEBI:78818"/>
    </reaction>
    <physiologicalReaction direction="left-to-right" evidence="11">
        <dbReference type="Rhea" id="RHEA:42245"/>
    </physiologicalReaction>
</comment>
<dbReference type="Pfam" id="PF08541">
    <property type="entry name" value="ACP_syn_III_C"/>
    <property type="match status" value="1"/>
</dbReference>
<comment type="caution">
    <text evidence="23">The sequence shown here is derived from an EMBL/GenBank/DDBJ whole genome shotgun (WGS) entry which is preliminary data.</text>
</comment>
<dbReference type="EMBL" id="BMNQ01000020">
    <property type="protein sequence ID" value="GGJ95327.1"/>
    <property type="molecule type" value="Genomic_DNA"/>
</dbReference>
<keyword evidence="6 20" id="KW-0443">Lipid metabolism</keyword>
<comment type="catalytic activity">
    <reaction evidence="17">
        <text>butanoyl-CoA + malonyl-[ACP] + H(+) = 3-oxohexanoyl-[ACP] + CO2 + CoA</text>
        <dbReference type="Rhea" id="RHEA:42248"/>
        <dbReference type="Rhea" id="RHEA-COMP:9623"/>
        <dbReference type="Rhea" id="RHEA-COMP:9629"/>
        <dbReference type="ChEBI" id="CHEBI:15378"/>
        <dbReference type="ChEBI" id="CHEBI:16526"/>
        <dbReference type="ChEBI" id="CHEBI:57287"/>
        <dbReference type="ChEBI" id="CHEBI:57371"/>
        <dbReference type="ChEBI" id="CHEBI:78449"/>
        <dbReference type="ChEBI" id="CHEBI:78456"/>
    </reaction>
    <physiologicalReaction direction="left-to-right" evidence="17">
        <dbReference type="Rhea" id="RHEA:42249"/>
    </physiologicalReaction>
</comment>
<evidence type="ECO:0000256" key="7">
    <source>
        <dbReference type="ARBA" id="ARBA00023160"/>
    </source>
</evidence>
<keyword evidence="5 20" id="KW-0276">Fatty acid metabolism</keyword>
<keyword evidence="24" id="KW-1185">Reference proteome</keyword>
<keyword evidence="20" id="KW-0963">Cytoplasm</keyword>
<comment type="subunit">
    <text evidence="20">Homodimer.</text>
</comment>
<dbReference type="Gene3D" id="3.40.47.10">
    <property type="match status" value="1"/>
</dbReference>
<dbReference type="PANTHER" id="PTHR43091:SF1">
    <property type="entry name" value="BETA-KETOACYL-[ACYL-CARRIER-PROTEIN] SYNTHASE III, CHLOROPLASTIC"/>
    <property type="match status" value="1"/>
</dbReference>
<evidence type="ECO:0000256" key="13">
    <source>
        <dbReference type="ARBA" id="ARBA00051330"/>
    </source>
</evidence>